<gene>
    <name evidence="1" type="ORF">JOQ06_027057</name>
</gene>
<dbReference type="EMBL" id="JAPTMU010000007">
    <property type="protein sequence ID" value="KAJ4940765.1"/>
    <property type="molecule type" value="Genomic_DNA"/>
</dbReference>
<evidence type="ECO:0000313" key="2">
    <source>
        <dbReference type="Proteomes" id="UP001219934"/>
    </source>
</evidence>
<name>A0AAD6FPQ6_9TELE</name>
<dbReference type="Proteomes" id="UP001219934">
    <property type="component" value="Unassembled WGS sequence"/>
</dbReference>
<organism evidence="1 2">
    <name type="scientific">Pogonophryne albipinna</name>
    <dbReference type="NCBI Taxonomy" id="1090488"/>
    <lineage>
        <taxon>Eukaryota</taxon>
        <taxon>Metazoa</taxon>
        <taxon>Chordata</taxon>
        <taxon>Craniata</taxon>
        <taxon>Vertebrata</taxon>
        <taxon>Euteleostomi</taxon>
        <taxon>Actinopterygii</taxon>
        <taxon>Neopterygii</taxon>
        <taxon>Teleostei</taxon>
        <taxon>Neoteleostei</taxon>
        <taxon>Acanthomorphata</taxon>
        <taxon>Eupercaria</taxon>
        <taxon>Perciformes</taxon>
        <taxon>Notothenioidei</taxon>
        <taxon>Pogonophryne</taxon>
    </lineage>
</organism>
<accession>A0AAD6FPQ6</accession>
<dbReference type="AlphaFoldDB" id="A0AAD6FPQ6"/>
<sequence length="60" mass="6593">RPLFRCTRPSESHKAVKRAESSPFLFVSSKCNPPQKHNVSNVGLPAVEPVLASIALDHKL</sequence>
<comment type="caution">
    <text evidence="1">The sequence shown here is derived from an EMBL/GenBank/DDBJ whole genome shotgun (WGS) entry which is preliminary data.</text>
</comment>
<feature type="non-terminal residue" evidence="1">
    <location>
        <position position="1"/>
    </location>
</feature>
<evidence type="ECO:0000313" key="1">
    <source>
        <dbReference type="EMBL" id="KAJ4940765.1"/>
    </source>
</evidence>
<protein>
    <submittedName>
        <fullName evidence="1">Uncharacterized protein</fullName>
    </submittedName>
</protein>
<keyword evidence="2" id="KW-1185">Reference proteome</keyword>
<feature type="non-terminal residue" evidence="1">
    <location>
        <position position="60"/>
    </location>
</feature>
<reference evidence="1" key="1">
    <citation type="submission" date="2022-11" db="EMBL/GenBank/DDBJ databases">
        <title>Chromosome-level genome of Pogonophryne albipinna.</title>
        <authorList>
            <person name="Jo E."/>
        </authorList>
    </citation>
    <scope>NUCLEOTIDE SEQUENCE</scope>
    <source>
        <strain evidence="1">SGF0006</strain>
        <tissue evidence="1">Muscle</tissue>
    </source>
</reference>
<proteinExistence type="predicted"/>